<evidence type="ECO:0000313" key="7">
    <source>
        <dbReference type="EMBL" id="MBA4625037.1"/>
    </source>
</evidence>
<dbReference type="GO" id="GO:0003700">
    <property type="term" value="F:DNA-binding transcription factor activity"/>
    <property type="evidence" value="ECO:0007669"/>
    <property type="project" value="InterPro"/>
</dbReference>
<evidence type="ECO:0000259" key="6">
    <source>
        <dbReference type="PROSITE" id="PS51369"/>
    </source>
</evidence>
<keyword evidence="3" id="KW-0238">DNA-binding</keyword>
<protein>
    <recommendedName>
        <fullName evidence="6">TCP domain-containing protein</fullName>
    </recommendedName>
</protein>
<keyword evidence="2" id="KW-0805">Transcription regulation</keyword>
<dbReference type="InterPro" id="IPR005333">
    <property type="entry name" value="Transcription_factor_TCP"/>
</dbReference>
<reference evidence="7" key="1">
    <citation type="journal article" date="2013" name="J. Plant Res.">
        <title>Effect of fungi and light on seed germination of three Opuntia species from semiarid lands of central Mexico.</title>
        <authorList>
            <person name="Delgado-Sanchez P."/>
            <person name="Jimenez-Bremont J.F."/>
            <person name="Guerrero-Gonzalez Mde L."/>
            <person name="Flores J."/>
        </authorList>
    </citation>
    <scope>NUCLEOTIDE SEQUENCE</scope>
    <source>
        <tissue evidence="7">Cladode</tissue>
    </source>
</reference>
<proteinExistence type="predicted"/>
<dbReference type="GO" id="GO:0005634">
    <property type="term" value="C:nucleus"/>
    <property type="evidence" value="ECO:0007669"/>
    <property type="project" value="UniProtKB-SubCell"/>
</dbReference>
<dbReference type="PANTHER" id="PTHR31072">
    <property type="entry name" value="TRANSCRIPTION FACTOR TCP4-RELATED"/>
    <property type="match status" value="1"/>
</dbReference>
<evidence type="ECO:0000256" key="2">
    <source>
        <dbReference type="ARBA" id="ARBA00023015"/>
    </source>
</evidence>
<dbReference type="InterPro" id="IPR017887">
    <property type="entry name" value="TF_TCP_subgr"/>
</dbReference>
<keyword evidence="5" id="KW-0539">Nucleus</keyword>
<dbReference type="GO" id="GO:0043565">
    <property type="term" value="F:sequence-specific DNA binding"/>
    <property type="evidence" value="ECO:0007669"/>
    <property type="project" value="TreeGrafter"/>
</dbReference>
<dbReference type="PANTHER" id="PTHR31072:SF240">
    <property type="entry name" value="TRANSCRIPTION FACTOR TCP10"/>
    <property type="match status" value="1"/>
</dbReference>
<dbReference type="EMBL" id="GISG01049964">
    <property type="protein sequence ID" value="MBA4625037.1"/>
    <property type="molecule type" value="Transcribed_RNA"/>
</dbReference>
<dbReference type="GO" id="GO:2000032">
    <property type="term" value="P:regulation of secondary shoot formation"/>
    <property type="evidence" value="ECO:0007669"/>
    <property type="project" value="TreeGrafter"/>
</dbReference>
<reference evidence="7" key="2">
    <citation type="submission" date="2020-07" db="EMBL/GenBank/DDBJ databases">
        <authorList>
            <person name="Vera ALvarez R."/>
            <person name="Arias-Moreno D.M."/>
            <person name="Jimenez-Jacinto V."/>
            <person name="Jimenez-Bremont J.F."/>
            <person name="Swaminathan K."/>
            <person name="Moose S.P."/>
            <person name="Guerrero-Gonzalez M.L."/>
            <person name="Marino-Ramirez L."/>
            <person name="Landsman D."/>
            <person name="Rodriguez-Kessler M."/>
            <person name="Delgado-Sanchez P."/>
        </authorList>
    </citation>
    <scope>NUCLEOTIDE SEQUENCE</scope>
    <source>
        <tissue evidence="7">Cladode</tissue>
    </source>
</reference>
<accession>A0A7C8YRU5</accession>
<comment type="subcellular location">
    <subcellularLocation>
        <location evidence="1">Nucleus</location>
    </subcellularLocation>
</comment>
<dbReference type="AlphaFoldDB" id="A0A7C8YRU5"/>
<evidence type="ECO:0000256" key="5">
    <source>
        <dbReference type="ARBA" id="ARBA00023242"/>
    </source>
</evidence>
<evidence type="ECO:0000256" key="3">
    <source>
        <dbReference type="ARBA" id="ARBA00023125"/>
    </source>
</evidence>
<sequence length="234" mass="26349">MTEVQGGRSWRPSERKARHNKVYTAKGLRDRRVRLSADTAIQFYDVQDRLGYERASEAVDWLIKKAKVSIDKLFDTSYYHNSEILTHPDAQSNAQVDYLGEQFNLTDDSVHNSEYSSMENSMLFPHAGNSSAELGSSYNQKGQIQKMLMFNPRLDYQQMTAVSNSVPLLLQPPGVELTSVKFPGMVNQASVIHSNGVSSDEIVKFYISGQGHVDQEEAIAFNQPAFAMRASHHE</sequence>
<name>A0A7C8YRU5_OPUST</name>
<feature type="domain" description="TCP" evidence="6">
    <location>
        <begin position="15"/>
        <end position="73"/>
    </location>
</feature>
<keyword evidence="4" id="KW-0804">Transcription</keyword>
<evidence type="ECO:0000256" key="1">
    <source>
        <dbReference type="ARBA" id="ARBA00004123"/>
    </source>
</evidence>
<dbReference type="Pfam" id="PF03634">
    <property type="entry name" value="TCP"/>
    <property type="match status" value="1"/>
</dbReference>
<evidence type="ECO:0000256" key="4">
    <source>
        <dbReference type="ARBA" id="ARBA00023163"/>
    </source>
</evidence>
<organism evidence="7">
    <name type="scientific">Opuntia streptacantha</name>
    <name type="common">Prickly pear cactus</name>
    <name type="synonym">Opuntia cardona</name>
    <dbReference type="NCBI Taxonomy" id="393608"/>
    <lineage>
        <taxon>Eukaryota</taxon>
        <taxon>Viridiplantae</taxon>
        <taxon>Streptophyta</taxon>
        <taxon>Embryophyta</taxon>
        <taxon>Tracheophyta</taxon>
        <taxon>Spermatophyta</taxon>
        <taxon>Magnoliopsida</taxon>
        <taxon>eudicotyledons</taxon>
        <taxon>Gunneridae</taxon>
        <taxon>Pentapetalae</taxon>
        <taxon>Caryophyllales</taxon>
        <taxon>Cactineae</taxon>
        <taxon>Cactaceae</taxon>
        <taxon>Opuntioideae</taxon>
        <taxon>Opuntia</taxon>
    </lineage>
</organism>
<dbReference type="PROSITE" id="PS51369">
    <property type="entry name" value="TCP"/>
    <property type="match status" value="1"/>
</dbReference>